<accession>A0A1D9LI60</accession>
<sequence length="352" mass="39126">MEALMTDSRIQDVAAPAFELSYNGKSITADIAQYALNISYTDHLSGESDELEVELEDCDGRWLNGWYPDKGATLDFKLGYRGAALVVLGSFDVDEVDYSAPPSVVHIRALATGVQHPLRTPEGRAYDKLTLQALAQRIAKRHGMKLEGKIEDVEIERLTQYHETDLQFLQRVSSHYGYVCKVMDNNRKLVFWKRAELVASASVRQFAPADLIAWRARDQLSQVPSAVEVSYHDPHKRKLQTARVGADARSPGGKASSADVVKLTRKSGGRAQAELQAKAEMERRQLARTEMSVTVDGSPQLAAGRNVELSGFGKLSGRYLIERARHRLSRQEGYICELDLKRAAPAAAKEKK</sequence>
<dbReference type="EMBL" id="CP017707">
    <property type="protein sequence ID" value="AOZ50881.1"/>
    <property type="molecule type" value="Genomic_DNA"/>
</dbReference>
<dbReference type="PANTHER" id="PTHR35862">
    <property type="entry name" value="FELS-2 PROPHAGE PROTEIN"/>
    <property type="match status" value="1"/>
</dbReference>
<dbReference type="SUPFAM" id="SSF69279">
    <property type="entry name" value="Phage tail proteins"/>
    <property type="match status" value="1"/>
</dbReference>
<dbReference type="Pfam" id="PF05954">
    <property type="entry name" value="Phage_GPD"/>
    <property type="match status" value="1"/>
</dbReference>
<dbReference type="InterPro" id="IPR052726">
    <property type="entry name" value="Phage_Baseplate_Hub"/>
</dbReference>
<dbReference type="PANTHER" id="PTHR35862:SF1">
    <property type="entry name" value="FELS-2 PROPHAGE PROTEIN"/>
    <property type="match status" value="1"/>
</dbReference>
<name>A0A1D9LI60_9NEIS</name>
<evidence type="ECO:0000313" key="2">
    <source>
        <dbReference type="Proteomes" id="UP000178776"/>
    </source>
</evidence>
<dbReference type="Proteomes" id="UP000178776">
    <property type="component" value="Chromosome"/>
</dbReference>
<organism evidence="1 2">
    <name type="scientific">Chromobacterium vaccinii</name>
    <dbReference type="NCBI Taxonomy" id="1108595"/>
    <lineage>
        <taxon>Bacteria</taxon>
        <taxon>Pseudomonadati</taxon>
        <taxon>Pseudomonadota</taxon>
        <taxon>Betaproteobacteria</taxon>
        <taxon>Neisseriales</taxon>
        <taxon>Chromobacteriaceae</taxon>
        <taxon>Chromobacterium</taxon>
    </lineage>
</organism>
<evidence type="ECO:0000313" key="1">
    <source>
        <dbReference type="EMBL" id="AOZ50881.1"/>
    </source>
</evidence>
<proteinExistence type="predicted"/>
<dbReference type="STRING" id="1108595.BKX93_13355"/>
<dbReference type="KEGG" id="cvc:BKX93_13355"/>
<reference evidence="1 2" key="1">
    <citation type="submission" date="2016-10" db="EMBL/GenBank/DDBJ databases">
        <title>Chromobacterium muskegensis sp. nov., an insecticidal bacterium isolated from Sphagnum bogs.</title>
        <authorList>
            <person name="Sparks M.E."/>
            <person name="Blackburn M.B."/>
            <person name="Gundersen-Rindal D.E."/>
            <person name="Mitchell A."/>
            <person name="Farrar R."/>
            <person name="Kuhar D."/>
        </authorList>
    </citation>
    <scope>NUCLEOTIDE SEQUENCE [LARGE SCALE GENOMIC DNA]</scope>
    <source>
        <strain evidence="1 2">21-1</strain>
    </source>
</reference>
<protein>
    <submittedName>
        <fullName evidence="1">Cro/Cl family transcriptional regulator</fullName>
    </submittedName>
</protein>
<dbReference type="AlphaFoldDB" id="A0A1D9LI60"/>
<gene>
    <name evidence="1" type="ORF">BKX93_13355</name>
</gene>